<proteinExistence type="predicted"/>
<dbReference type="STRING" id="112413.SAMN05421854_104353"/>
<dbReference type="EMBL" id="FOWC01000004">
    <property type="protein sequence ID" value="SFP19906.1"/>
    <property type="molecule type" value="Genomic_DNA"/>
</dbReference>
<dbReference type="Gene3D" id="3.40.50.10540">
    <property type="entry name" value="Crotonobetainyl-coa:carnitine coa-transferase, domain 1"/>
    <property type="match status" value="1"/>
</dbReference>
<dbReference type="InterPro" id="IPR044855">
    <property type="entry name" value="CoA-Trfase_III_dom3_sf"/>
</dbReference>
<keyword evidence="1 2" id="KW-0808">Transferase</keyword>
<protein>
    <submittedName>
        <fullName evidence="2">Formyl-CoA transferase</fullName>
    </submittedName>
</protein>
<sequence>MTEHLRPASAAVPRAASGDTPLALPLAGVTVVSLEQAVAAPFATRQLADLGARVIKIERPDGGDFARRYDESVQGQSSYFVWLNRSKQSLTLDVKNPDGRAVLEELLGEADVLVQNLGPGAAARLSIDAASLAARHPRVIPCTISGYGTDGPWADRKAYDLLVQCETGLVSLTGSPEEMAKAGISVADIAAGMYAYSGILTALYQRAITGSVAAVEVSLFEALAEWMGSPAYYTQYSGQQPARVGAQHATIAPYGPFTTAEDQTVLLAIQNEREWHAFCRIALDDPALPQDPRFATNSARVAHRDQVNSVIAARFAALDTDTVLTLLDKAGVANARLNTVAQFLDHPVLAGRNRWRTVATPGGDIQALLPPTSLTGLDPAMNPVPALGEHTEDILRGLGRTDTTIAALRTNGVI</sequence>
<dbReference type="GO" id="GO:0008410">
    <property type="term" value="F:CoA-transferase activity"/>
    <property type="evidence" value="ECO:0007669"/>
    <property type="project" value="TreeGrafter"/>
</dbReference>
<evidence type="ECO:0000313" key="2">
    <source>
        <dbReference type="EMBL" id="SFP19906.1"/>
    </source>
</evidence>
<reference evidence="2 3" key="1">
    <citation type="submission" date="2016-10" db="EMBL/GenBank/DDBJ databases">
        <authorList>
            <person name="de Groot N.N."/>
        </authorList>
    </citation>
    <scope>NUCLEOTIDE SEQUENCE [LARGE SCALE GENOMIC DNA]</scope>
    <source>
        <strain evidence="2 3">DSM 44637</strain>
    </source>
</reference>
<name>A0A1I5NEW6_9PSEU</name>
<dbReference type="AlphaFoldDB" id="A0A1I5NEW6"/>
<evidence type="ECO:0000256" key="1">
    <source>
        <dbReference type="ARBA" id="ARBA00022679"/>
    </source>
</evidence>
<dbReference type="Proteomes" id="UP000199137">
    <property type="component" value="Unassembled WGS sequence"/>
</dbReference>
<dbReference type="Gene3D" id="3.30.1540.10">
    <property type="entry name" value="formyl-coa transferase, domain 3"/>
    <property type="match status" value="1"/>
</dbReference>
<dbReference type="RefSeq" id="WP_093574074.1">
    <property type="nucleotide sequence ID" value="NZ_FOWC01000004.1"/>
</dbReference>
<dbReference type="Pfam" id="PF02515">
    <property type="entry name" value="CoA_transf_3"/>
    <property type="match status" value="1"/>
</dbReference>
<dbReference type="InterPro" id="IPR003673">
    <property type="entry name" value="CoA-Trfase_fam_III"/>
</dbReference>
<dbReference type="InterPro" id="IPR050483">
    <property type="entry name" value="CoA-transferase_III_domain"/>
</dbReference>
<dbReference type="PANTHER" id="PTHR48207">
    <property type="entry name" value="SUCCINATE--HYDROXYMETHYLGLUTARATE COA-TRANSFERASE"/>
    <property type="match status" value="1"/>
</dbReference>
<gene>
    <name evidence="2" type="ORF">SAMN05421854_104353</name>
</gene>
<dbReference type="InterPro" id="IPR023606">
    <property type="entry name" value="CoA-Trfase_III_dom_1_sf"/>
</dbReference>
<dbReference type="PANTHER" id="PTHR48207:SF3">
    <property type="entry name" value="SUCCINATE--HYDROXYMETHYLGLUTARATE COA-TRANSFERASE"/>
    <property type="match status" value="1"/>
</dbReference>
<accession>A0A1I5NEW6</accession>
<evidence type="ECO:0000313" key="3">
    <source>
        <dbReference type="Proteomes" id="UP000199137"/>
    </source>
</evidence>
<organism evidence="2 3">
    <name type="scientific">Amycolatopsis rubida</name>
    <dbReference type="NCBI Taxonomy" id="112413"/>
    <lineage>
        <taxon>Bacteria</taxon>
        <taxon>Bacillati</taxon>
        <taxon>Actinomycetota</taxon>
        <taxon>Actinomycetes</taxon>
        <taxon>Pseudonocardiales</taxon>
        <taxon>Pseudonocardiaceae</taxon>
        <taxon>Amycolatopsis</taxon>
    </lineage>
</organism>
<dbReference type="OrthoDB" id="9797653at2"/>
<dbReference type="SUPFAM" id="SSF89796">
    <property type="entry name" value="CoA-transferase family III (CaiB/BaiF)"/>
    <property type="match status" value="1"/>
</dbReference>